<keyword evidence="2" id="KW-0812">Transmembrane</keyword>
<keyword evidence="2" id="KW-1133">Transmembrane helix</keyword>
<protein>
    <submittedName>
        <fullName evidence="3">Uncharacterized protein</fullName>
    </submittedName>
</protein>
<dbReference type="RefSeq" id="WP_089765825.1">
    <property type="nucleotide sequence ID" value="NZ_FNPB01000002.1"/>
</dbReference>
<dbReference type="STRING" id="660517.SAMN04487946_102309"/>
<proteinExistence type="predicted"/>
<feature type="transmembrane region" description="Helical" evidence="2">
    <location>
        <begin position="86"/>
        <end position="105"/>
    </location>
</feature>
<feature type="region of interest" description="Disordered" evidence="1">
    <location>
        <begin position="1"/>
        <end position="29"/>
    </location>
</feature>
<organism evidence="3 4">
    <name type="scientific">Halobellus clavatus</name>
    <dbReference type="NCBI Taxonomy" id="660517"/>
    <lineage>
        <taxon>Archaea</taxon>
        <taxon>Methanobacteriati</taxon>
        <taxon>Methanobacteriota</taxon>
        <taxon>Stenosarchaea group</taxon>
        <taxon>Halobacteria</taxon>
        <taxon>Halobacteriales</taxon>
        <taxon>Haloferacaceae</taxon>
        <taxon>Halobellus</taxon>
    </lineage>
</organism>
<evidence type="ECO:0000313" key="4">
    <source>
        <dbReference type="Proteomes" id="UP000199170"/>
    </source>
</evidence>
<dbReference type="OrthoDB" id="307757at2157"/>
<dbReference type="Proteomes" id="UP000199170">
    <property type="component" value="Unassembled WGS sequence"/>
</dbReference>
<feature type="transmembrane region" description="Helical" evidence="2">
    <location>
        <begin position="49"/>
        <end position="74"/>
    </location>
</feature>
<reference evidence="4" key="1">
    <citation type="submission" date="2016-10" db="EMBL/GenBank/DDBJ databases">
        <authorList>
            <person name="Varghese N."/>
            <person name="Submissions S."/>
        </authorList>
    </citation>
    <scope>NUCLEOTIDE SEQUENCE [LARGE SCALE GENOMIC DNA]</scope>
    <source>
        <strain evidence="4">CGMCC 1.10118</strain>
    </source>
</reference>
<evidence type="ECO:0000313" key="3">
    <source>
        <dbReference type="EMBL" id="SDX78522.1"/>
    </source>
</evidence>
<gene>
    <name evidence="3" type="ORF">SAMN04487946_102309</name>
</gene>
<sequence length="110" mass="11454">MVPDPDSTGAPAPDATDEPRGNDRLPDDVDPESLYDLVYRATRDALWDVLGTATLLLFYLLLAAIALSVAVGGLGPLLRGSASPSALGIGLLAAGVGLFALFRVYRLATE</sequence>
<evidence type="ECO:0000256" key="2">
    <source>
        <dbReference type="SAM" id="Phobius"/>
    </source>
</evidence>
<evidence type="ECO:0000256" key="1">
    <source>
        <dbReference type="SAM" id="MobiDB-lite"/>
    </source>
</evidence>
<name>A0A1H3EID4_9EURY</name>
<dbReference type="AlphaFoldDB" id="A0A1H3EID4"/>
<keyword evidence="2" id="KW-0472">Membrane</keyword>
<dbReference type="EMBL" id="FNPB01000002">
    <property type="protein sequence ID" value="SDX78522.1"/>
    <property type="molecule type" value="Genomic_DNA"/>
</dbReference>
<accession>A0A1H3EID4</accession>
<feature type="compositionally biased region" description="Basic and acidic residues" evidence="1">
    <location>
        <begin position="17"/>
        <end position="27"/>
    </location>
</feature>
<keyword evidence="4" id="KW-1185">Reference proteome</keyword>